<evidence type="ECO:0000256" key="1">
    <source>
        <dbReference type="SAM" id="Phobius"/>
    </source>
</evidence>
<organism evidence="3 4">
    <name type="scientific">Cuscuta europaea</name>
    <name type="common">European dodder</name>
    <dbReference type="NCBI Taxonomy" id="41803"/>
    <lineage>
        <taxon>Eukaryota</taxon>
        <taxon>Viridiplantae</taxon>
        <taxon>Streptophyta</taxon>
        <taxon>Embryophyta</taxon>
        <taxon>Tracheophyta</taxon>
        <taxon>Spermatophyta</taxon>
        <taxon>Magnoliopsida</taxon>
        <taxon>eudicotyledons</taxon>
        <taxon>Gunneridae</taxon>
        <taxon>Pentapetalae</taxon>
        <taxon>asterids</taxon>
        <taxon>lamiids</taxon>
        <taxon>Solanales</taxon>
        <taxon>Convolvulaceae</taxon>
        <taxon>Cuscuteae</taxon>
        <taxon>Cuscuta</taxon>
        <taxon>Cuscuta subgen. Cuscuta</taxon>
    </lineage>
</organism>
<reference evidence="3" key="1">
    <citation type="submission" date="2022-07" db="EMBL/GenBank/DDBJ databases">
        <authorList>
            <person name="Macas J."/>
            <person name="Novak P."/>
            <person name="Neumann P."/>
        </authorList>
    </citation>
    <scope>NUCLEOTIDE SEQUENCE</scope>
</reference>
<feature type="transmembrane region" description="Helical" evidence="1">
    <location>
        <begin position="74"/>
        <end position="99"/>
    </location>
</feature>
<dbReference type="Proteomes" id="UP001152484">
    <property type="component" value="Unassembled WGS sequence"/>
</dbReference>
<evidence type="ECO:0000313" key="3">
    <source>
        <dbReference type="EMBL" id="CAH9097090.1"/>
    </source>
</evidence>
<accession>A0A9P0ZEA9</accession>
<keyword evidence="1" id="KW-1133">Transmembrane helix</keyword>
<keyword evidence="2" id="KW-0732">Signal</keyword>
<dbReference type="AlphaFoldDB" id="A0A9P0ZEA9"/>
<sequence length="138" mass="15736">MIGIWRLFAFGLVVLVRYVGQEMEANHGQIRVLKEEDEAMKIWPPSEPPPCWKWVIRGRNTALEDWFQRLNKLILLKFIVPIFNLFSKKFVAIILLLVFDHGNKFFTLIEGSAKFDIVSGGWIGSIYSVIVALSPSGG</sequence>
<feature type="signal peptide" evidence="2">
    <location>
        <begin position="1"/>
        <end position="21"/>
    </location>
</feature>
<evidence type="ECO:0000313" key="4">
    <source>
        <dbReference type="Proteomes" id="UP001152484"/>
    </source>
</evidence>
<name>A0A9P0ZEA9_CUSEU</name>
<proteinExistence type="predicted"/>
<keyword evidence="1" id="KW-0472">Membrane</keyword>
<evidence type="ECO:0000256" key="2">
    <source>
        <dbReference type="SAM" id="SignalP"/>
    </source>
</evidence>
<dbReference type="EMBL" id="CAMAPE010000035">
    <property type="protein sequence ID" value="CAH9097090.1"/>
    <property type="molecule type" value="Genomic_DNA"/>
</dbReference>
<gene>
    <name evidence="3" type="ORF">CEURO_LOCUS13686</name>
</gene>
<keyword evidence="4" id="KW-1185">Reference proteome</keyword>
<dbReference type="OrthoDB" id="1317051at2759"/>
<protein>
    <submittedName>
        <fullName evidence="3">Uncharacterized protein</fullName>
    </submittedName>
</protein>
<feature type="chain" id="PRO_5040328566" evidence="2">
    <location>
        <begin position="22"/>
        <end position="138"/>
    </location>
</feature>
<comment type="caution">
    <text evidence="3">The sequence shown here is derived from an EMBL/GenBank/DDBJ whole genome shotgun (WGS) entry which is preliminary data.</text>
</comment>
<keyword evidence="1" id="KW-0812">Transmembrane</keyword>